<sequence>MGSVTPSQDIVSAWNPKPSNWTSRTHSLIDVIKDENTAWFFKHWPFPDEKAKKKFVDSRWDLLCSVWYPLSIDDRFVPTARLIVILFYIDDALEDLSFADGEAYNNRLMDLALRKADHDASIPLEYMWHDIWESMSALDAELAEAVKEPVFVFLRATTDRERGRKPTFGAYLKYREGDVGQQLLAALVRFSMGLHLTPEEFEAVGEIDRNSARHIGVVNDIFSWEKEYRKSIETAEEGAILSNAVQVFGDEVHIPYSGAKNVLLILSREWENVHDELSQKLINNGASSDLQGYLKGLELVMSGNEYWSRRTPRYH</sequence>
<keyword evidence="3 4" id="KW-0460">Magnesium</keyword>
<dbReference type="GO" id="GO:0046872">
    <property type="term" value="F:metal ion binding"/>
    <property type="evidence" value="ECO:0007669"/>
    <property type="project" value="UniProtKB-KW"/>
</dbReference>
<dbReference type="EC" id="4.2.3.-" evidence="4"/>
<protein>
    <recommendedName>
        <fullName evidence="4">Terpene synthase</fullName>
        <ecNumber evidence="4">4.2.3.-</ecNumber>
    </recommendedName>
</protein>
<keyword evidence="6" id="KW-1185">Reference proteome</keyword>
<dbReference type="AlphaFoldDB" id="A0A6A6RUZ8"/>
<dbReference type="EMBL" id="MU006791">
    <property type="protein sequence ID" value="KAF2638098.1"/>
    <property type="molecule type" value="Genomic_DNA"/>
</dbReference>
<evidence type="ECO:0000256" key="4">
    <source>
        <dbReference type="RuleBase" id="RU366034"/>
    </source>
</evidence>
<dbReference type="GO" id="GO:0010333">
    <property type="term" value="F:terpene synthase activity"/>
    <property type="evidence" value="ECO:0007669"/>
    <property type="project" value="InterPro"/>
</dbReference>
<evidence type="ECO:0000256" key="1">
    <source>
        <dbReference type="ARBA" id="ARBA00001946"/>
    </source>
</evidence>
<dbReference type="InterPro" id="IPR034686">
    <property type="entry name" value="Terpene_cyclase-like_2"/>
</dbReference>
<accession>A0A6A6RUZ8</accession>
<dbReference type="Gene3D" id="1.10.600.10">
    <property type="entry name" value="Farnesyl Diphosphate Synthase"/>
    <property type="match status" value="1"/>
</dbReference>
<proteinExistence type="inferred from homology"/>
<evidence type="ECO:0000256" key="2">
    <source>
        <dbReference type="ARBA" id="ARBA00006333"/>
    </source>
</evidence>
<dbReference type="SUPFAM" id="SSF48576">
    <property type="entry name" value="Terpenoid synthases"/>
    <property type="match status" value="1"/>
</dbReference>
<evidence type="ECO:0000256" key="3">
    <source>
        <dbReference type="ARBA" id="ARBA00022842"/>
    </source>
</evidence>
<dbReference type="Pfam" id="PF19086">
    <property type="entry name" value="Terpene_syn_C_2"/>
    <property type="match status" value="1"/>
</dbReference>
<comment type="cofactor">
    <cofactor evidence="1 4">
        <name>Mg(2+)</name>
        <dbReference type="ChEBI" id="CHEBI:18420"/>
    </cofactor>
</comment>
<keyword evidence="4" id="KW-0456">Lyase</keyword>
<dbReference type="GO" id="GO:0008299">
    <property type="term" value="P:isoprenoid biosynthetic process"/>
    <property type="evidence" value="ECO:0007669"/>
    <property type="project" value="UniProtKB-ARBA"/>
</dbReference>
<evidence type="ECO:0000313" key="6">
    <source>
        <dbReference type="Proteomes" id="UP000799753"/>
    </source>
</evidence>
<evidence type="ECO:0000313" key="5">
    <source>
        <dbReference type="EMBL" id="KAF2638098.1"/>
    </source>
</evidence>
<dbReference type="Proteomes" id="UP000799753">
    <property type="component" value="Unassembled WGS sequence"/>
</dbReference>
<dbReference type="PANTHER" id="PTHR35201:SF4">
    <property type="entry name" value="BETA-PINACENE SYNTHASE-RELATED"/>
    <property type="match status" value="1"/>
</dbReference>
<organism evidence="5 6">
    <name type="scientific">Massarina eburnea CBS 473.64</name>
    <dbReference type="NCBI Taxonomy" id="1395130"/>
    <lineage>
        <taxon>Eukaryota</taxon>
        <taxon>Fungi</taxon>
        <taxon>Dikarya</taxon>
        <taxon>Ascomycota</taxon>
        <taxon>Pezizomycotina</taxon>
        <taxon>Dothideomycetes</taxon>
        <taxon>Pleosporomycetidae</taxon>
        <taxon>Pleosporales</taxon>
        <taxon>Massarineae</taxon>
        <taxon>Massarinaceae</taxon>
        <taxon>Massarina</taxon>
    </lineage>
</organism>
<dbReference type="InterPro" id="IPR008949">
    <property type="entry name" value="Isoprenoid_synthase_dom_sf"/>
</dbReference>
<dbReference type="OrthoDB" id="3004402at2759"/>
<gene>
    <name evidence="5" type="ORF">P280DRAFT_500339</name>
</gene>
<name>A0A6A6RUZ8_9PLEO</name>
<keyword evidence="4" id="KW-0479">Metal-binding</keyword>
<dbReference type="PANTHER" id="PTHR35201">
    <property type="entry name" value="TERPENE SYNTHASE"/>
    <property type="match status" value="1"/>
</dbReference>
<comment type="similarity">
    <text evidence="2 4">Belongs to the terpene synthase family.</text>
</comment>
<reference evidence="5" key="1">
    <citation type="journal article" date="2020" name="Stud. Mycol.">
        <title>101 Dothideomycetes genomes: a test case for predicting lifestyles and emergence of pathogens.</title>
        <authorList>
            <person name="Haridas S."/>
            <person name="Albert R."/>
            <person name="Binder M."/>
            <person name="Bloem J."/>
            <person name="Labutti K."/>
            <person name="Salamov A."/>
            <person name="Andreopoulos B."/>
            <person name="Baker S."/>
            <person name="Barry K."/>
            <person name="Bills G."/>
            <person name="Bluhm B."/>
            <person name="Cannon C."/>
            <person name="Castanera R."/>
            <person name="Culley D."/>
            <person name="Daum C."/>
            <person name="Ezra D."/>
            <person name="Gonzalez J."/>
            <person name="Henrissat B."/>
            <person name="Kuo A."/>
            <person name="Liang C."/>
            <person name="Lipzen A."/>
            <person name="Lutzoni F."/>
            <person name="Magnuson J."/>
            <person name="Mondo S."/>
            <person name="Nolan M."/>
            <person name="Ohm R."/>
            <person name="Pangilinan J."/>
            <person name="Park H.-J."/>
            <person name="Ramirez L."/>
            <person name="Alfaro M."/>
            <person name="Sun H."/>
            <person name="Tritt A."/>
            <person name="Yoshinaga Y."/>
            <person name="Zwiers L.-H."/>
            <person name="Turgeon B."/>
            <person name="Goodwin S."/>
            <person name="Spatafora J."/>
            <person name="Crous P."/>
            <person name="Grigoriev I."/>
        </authorList>
    </citation>
    <scope>NUCLEOTIDE SEQUENCE</scope>
    <source>
        <strain evidence="5">CBS 473.64</strain>
    </source>
</reference>